<dbReference type="InterPro" id="IPR036390">
    <property type="entry name" value="WH_DNA-bd_sf"/>
</dbReference>
<dbReference type="RefSeq" id="WP_180814655.1">
    <property type="nucleotide sequence ID" value="NZ_LOMZ01000001.1"/>
</dbReference>
<evidence type="ECO:0000313" key="7">
    <source>
        <dbReference type="Proteomes" id="UP000234632"/>
    </source>
</evidence>
<evidence type="ECO:0000256" key="4">
    <source>
        <dbReference type="SAM" id="MobiDB-lite"/>
    </source>
</evidence>
<dbReference type="SUPFAM" id="SSF46785">
    <property type="entry name" value="Winged helix' DNA-binding domain"/>
    <property type="match status" value="1"/>
</dbReference>
<keyword evidence="2" id="KW-0238">DNA-binding</keyword>
<feature type="domain" description="HTH gntR-type" evidence="5">
    <location>
        <begin position="20"/>
        <end position="88"/>
    </location>
</feature>
<evidence type="ECO:0000313" key="6">
    <source>
        <dbReference type="EMBL" id="PLC12245.1"/>
    </source>
</evidence>
<dbReference type="GO" id="GO:0003677">
    <property type="term" value="F:DNA binding"/>
    <property type="evidence" value="ECO:0007669"/>
    <property type="project" value="UniProtKB-KW"/>
</dbReference>
<organism evidence="6 7">
    <name type="scientific">Kocuria flava</name>
    <dbReference type="NCBI Taxonomy" id="446860"/>
    <lineage>
        <taxon>Bacteria</taxon>
        <taxon>Bacillati</taxon>
        <taxon>Actinomycetota</taxon>
        <taxon>Actinomycetes</taxon>
        <taxon>Micrococcales</taxon>
        <taxon>Micrococcaceae</taxon>
        <taxon>Kocuria</taxon>
    </lineage>
</organism>
<dbReference type="InterPro" id="IPR036388">
    <property type="entry name" value="WH-like_DNA-bd_sf"/>
</dbReference>
<reference evidence="6 7" key="1">
    <citation type="submission" date="2015-12" db="EMBL/GenBank/DDBJ databases">
        <authorList>
            <person name="Shamseldin A."/>
            <person name="Moawad H."/>
            <person name="Abd El-Rahim W.M."/>
            <person name="Sadowsky M.J."/>
        </authorList>
    </citation>
    <scope>NUCLEOTIDE SEQUENCE [LARGE SCALE GENOMIC DNA]</scope>
    <source>
        <strain evidence="6 7">S43</strain>
    </source>
</reference>
<dbReference type="PANTHER" id="PTHR38445">
    <property type="entry name" value="HTH-TYPE TRANSCRIPTIONAL REPRESSOR YTRA"/>
    <property type="match status" value="1"/>
</dbReference>
<dbReference type="CDD" id="cd07377">
    <property type="entry name" value="WHTH_GntR"/>
    <property type="match status" value="1"/>
</dbReference>
<protein>
    <submittedName>
        <fullName evidence="6">GntR family transcriptional regulator</fullName>
    </submittedName>
</protein>
<evidence type="ECO:0000259" key="5">
    <source>
        <dbReference type="PROSITE" id="PS50949"/>
    </source>
</evidence>
<gene>
    <name evidence="6" type="ORF">AUQ48_08390</name>
</gene>
<dbReference type="PROSITE" id="PS50949">
    <property type="entry name" value="HTH_GNTR"/>
    <property type="match status" value="1"/>
</dbReference>
<dbReference type="EMBL" id="LOMZ01000001">
    <property type="protein sequence ID" value="PLC12245.1"/>
    <property type="molecule type" value="Genomic_DNA"/>
</dbReference>
<comment type="caution">
    <text evidence="6">The sequence shown here is derived from an EMBL/GenBank/DDBJ whole genome shotgun (WGS) entry which is preliminary data.</text>
</comment>
<feature type="region of interest" description="Disordered" evidence="4">
    <location>
        <begin position="1"/>
        <end position="28"/>
    </location>
</feature>
<evidence type="ECO:0000256" key="3">
    <source>
        <dbReference type="ARBA" id="ARBA00023163"/>
    </source>
</evidence>
<proteinExistence type="predicted"/>
<dbReference type="AlphaFoldDB" id="A0A2N4T1Y4"/>
<evidence type="ECO:0000256" key="2">
    <source>
        <dbReference type="ARBA" id="ARBA00023125"/>
    </source>
</evidence>
<name>A0A2N4T1Y4_9MICC</name>
<dbReference type="PANTHER" id="PTHR38445:SF9">
    <property type="entry name" value="HTH-TYPE TRANSCRIPTIONAL REPRESSOR YTRA"/>
    <property type="match status" value="1"/>
</dbReference>
<dbReference type="GO" id="GO:0003700">
    <property type="term" value="F:DNA-binding transcription factor activity"/>
    <property type="evidence" value="ECO:0007669"/>
    <property type="project" value="InterPro"/>
</dbReference>
<keyword evidence="3" id="KW-0804">Transcription</keyword>
<evidence type="ECO:0000256" key="1">
    <source>
        <dbReference type="ARBA" id="ARBA00023015"/>
    </source>
</evidence>
<dbReference type="Gene3D" id="1.10.10.10">
    <property type="entry name" value="Winged helix-like DNA-binding domain superfamily/Winged helix DNA-binding domain"/>
    <property type="match status" value="1"/>
</dbReference>
<dbReference type="Pfam" id="PF00392">
    <property type="entry name" value="GntR"/>
    <property type="match status" value="1"/>
</dbReference>
<dbReference type="SMART" id="SM00345">
    <property type="entry name" value="HTH_GNTR"/>
    <property type="match status" value="1"/>
</dbReference>
<sequence length="129" mass="13467">MTADAEGVPPGLSVDPADPAPPSEQLRRAVLRGREDGTLPAGTRLPPVRRLAEVLGLAANTVAKAYRELEAAGAIETRGRRGSFVRAGEPAEERAARAARRYAEEVRALGLAPDRALALVAAQLGRPGA</sequence>
<dbReference type="Proteomes" id="UP000234632">
    <property type="component" value="Unassembled WGS sequence"/>
</dbReference>
<keyword evidence="1" id="KW-0805">Transcription regulation</keyword>
<dbReference type="InterPro" id="IPR000524">
    <property type="entry name" value="Tscrpt_reg_HTH_GntR"/>
</dbReference>
<accession>A0A2N4T1Y4</accession>